<evidence type="ECO:0000313" key="1">
    <source>
        <dbReference type="EMBL" id="CAD7655408.1"/>
    </source>
</evidence>
<dbReference type="Pfam" id="PF11175">
    <property type="entry name" value="DUF2961"/>
    <property type="match status" value="1"/>
</dbReference>
<dbReference type="Proteomes" id="UP000728032">
    <property type="component" value="Unassembled WGS sequence"/>
</dbReference>
<dbReference type="EMBL" id="OC924261">
    <property type="protein sequence ID" value="CAD7655408.1"/>
    <property type="molecule type" value="Genomic_DNA"/>
</dbReference>
<dbReference type="Gene3D" id="2.60.120.1390">
    <property type="match status" value="3"/>
</dbReference>
<dbReference type="InterPro" id="IPR021345">
    <property type="entry name" value="DUF2961"/>
</dbReference>
<dbReference type="AlphaFoldDB" id="A0A7R9M8I7"/>
<accession>A0A7R9M8I7</accession>
<sequence length="529" mass="58763">MNGMSALRTGVHSKQFSSFDRKGTNDDGGPFACLRTDLFGHCVIGEHLGAGEIDSIWMTRDNGVFNKTGKLLIKLDDIIVLDHNLQDILNGQLGAPFVWPLVGNGDDTSGGGVIKVPMPFKRSMFVAVDQNPNYYHITYRTFGDSTHIETFDPSDTAEDVIKQLRSFGLKDPKPAVSGVQNERNAHTLNTTVTTIFERHNFSGEVRELRLQAPDLVRSPRTVDDGRAFGLNGWSEYIAAVDPMNTGVRITRRLDPNVGKEVATLIVDGTTAGVWDSTNITGQGVWAEQTVQIGAQLTKNKTHINVRQVFVSSAKDFNEFRYEIDSLVRGQWVRTDVLEVGPNHPGDEKAHHYQISGQTFAGQRLFRYEVEPKTLQMSDQFLATTHIRITFDGTVTVDAPLGQFFGTGLGMFDTRSLWFGVDARNRVFSAFWSMPFASSVKIDIISANVSDIHIVSDVTFVNDSNIKVLLESKQMSHFHATHNSYTTTPGNDYVFLNTSGWGTVYGVSHTMRGLIKSGNIRDYLEGDERI</sequence>
<name>A0A7R9M8I7_9ACAR</name>
<protein>
    <submittedName>
        <fullName evidence="1">Uncharacterized protein</fullName>
    </submittedName>
</protein>
<reference evidence="1" key="1">
    <citation type="submission" date="2020-11" db="EMBL/GenBank/DDBJ databases">
        <authorList>
            <person name="Tran Van P."/>
        </authorList>
    </citation>
    <scope>NUCLEOTIDE SEQUENCE</scope>
</reference>
<keyword evidence="2" id="KW-1185">Reference proteome</keyword>
<dbReference type="EMBL" id="CAJPVJ010009436">
    <property type="protein sequence ID" value="CAG2172595.1"/>
    <property type="molecule type" value="Genomic_DNA"/>
</dbReference>
<organism evidence="1">
    <name type="scientific">Oppiella nova</name>
    <dbReference type="NCBI Taxonomy" id="334625"/>
    <lineage>
        <taxon>Eukaryota</taxon>
        <taxon>Metazoa</taxon>
        <taxon>Ecdysozoa</taxon>
        <taxon>Arthropoda</taxon>
        <taxon>Chelicerata</taxon>
        <taxon>Arachnida</taxon>
        <taxon>Acari</taxon>
        <taxon>Acariformes</taxon>
        <taxon>Sarcoptiformes</taxon>
        <taxon>Oribatida</taxon>
        <taxon>Brachypylina</taxon>
        <taxon>Oppioidea</taxon>
        <taxon>Oppiidae</taxon>
        <taxon>Oppiella</taxon>
    </lineage>
</organism>
<proteinExistence type="predicted"/>
<gene>
    <name evidence="1" type="ORF">ONB1V03_LOCUS12051</name>
</gene>
<dbReference type="OrthoDB" id="9970989at2759"/>
<feature type="non-terminal residue" evidence="1">
    <location>
        <position position="1"/>
    </location>
</feature>
<evidence type="ECO:0000313" key="2">
    <source>
        <dbReference type="Proteomes" id="UP000728032"/>
    </source>
</evidence>